<feature type="non-terminal residue" evidence="2">
    <location>
        <position position="1"/>
    </location>
</feature>
<dbReference type="InterPro" id="IPR035919">
    <property type="entry name" value="EAL_sf"/>
</dbReference>
<dbReference type="Gene3D" id="3.20.20.450">
    <property type="entry name" value="EAL domain"/>
    <property type="match status" value="1"/>
</dbReference>
<evidence type="ECO:0000259" key="1">
    <source>
        <dbReference type="PROSITE" id="PS50883"/>
    </source>
</evidence>
<proteinExistence type="predicted"/>
<accession>A0AAW5KJK0</accession>
<dbReference type="AlphaFoldDB" id="A0AAW5KJK0"/>
<gene>
    <name evidence="2" type="ORF">NE646_13660</name>
</gene>
<comment type="caution">
    <text evidence="2">The sequence shown here is derived from an EMBL/GenBank/DDBJ whole genome shotgun (WGS) entry which is preliminary data.</text>
</comment>
<evidence type="ECO:0000313" key="2">
    <source>
        <dbReference type="EMBL" id="MCQ4950683.1"/>
    </source>
</evidence>
<dbReference type="Proteomes" id="UP001205063">
    <property type="component" value="Unassembled WGS sequence"/>
</dbReference>
<organism evidence="2 3">
    <name type="scientific">Bittarella massiliensis</name>
    <name type="common">ex Durand et al. 2017</name>
    <dbReference type="NCBI Taxonomy" id="1720313"/>
    <lineage>
        <taxon>Bacteria</taxon>
        <taxon>Bacillati</taxon>
        <taxon>Bacillota</taxon>
        <taxon>Clostridia</taxon>
        <taxon>Eubacteriales</taxon>
        <taxon>Oscillospiraceae</taxon>
        <taxon>Bittarella (ex Durand et al. 2017)</taxon>
    </lineage>
</organism>
<evidence type="ECO:0000313" key="3">
    <source>
        <dbReference type="Proteomes" id="UP001205063"/>
    </source>
</evidence>
<feature type="non-terminal residue" evidence="2">
    <location>
        <position position="116"/>
    </location>
</feature>
<dbReference type="PROSITE" id="PS50883">
    <property type="entry name" value="EAL"/>
    <property type="match status" value="1"/>
</dbReference>
<dbReference type="EMBL" id="JANGAB010000131">
    <property type="protein sequence ID" value="MCQ4950683.1"/>
    <property type="molecule type" value="Genomic_DNA"/>
</dbReference>
<protein>
    <recommendedName>
        <fullName evidence="1">EAL domain-containing protein</fullName>
    </recommendedName>
</protein>
<dbReference type="InterPro" id="IPR001633">
    <property type="entry name" value="EAL_dom"/>
</dbReference>
<reference evidence="2" key="1">
    <citation type="submission" date="2022-06" db="EMBL/GenBank/DDBJ databases">
        <title>Isolation of gut microbiota from human fecal samples.</title>
        <authorList>
            <person name="Pamer E.G."/>
            <person name="Barat B."/>
            <person name="Waligurski E."/>
            <person name="Medina S."/>
            <person name="Paddock L."/>
            <person name="Mostad J."/>
        </authorList>
    </citation>
    <scope>NUCLEOTIDE SEQUENCE</scope>
    <source>
        <strain evidence="2">DFI.7.96</strain>
    </source>
</reference>
<dbReference type="SUPFAM" id="SSF141868">
    <property type="entry name" value="EAL domain-like"/>
    <property type="match status" value="1"/>
</dbReference>
<sequence length="116" mass="13007">SRNSACSAEFLLEIGCQNGQGYHFAKPMPIAVAEALLADEGNFDYRGIHTKRLQLLQIRELLNENLFSEILLNTILGGIAFYDVCGDKVEPVQVNEQYYRVTGTTPEGLEERRGRT</sequence>
<feature type="domain" description="EAL" evidence="1">
    <location>
        <begin position="1"/>
        <end position="41"/>
    </location>
</feature>
<name>A0AAW5KJK0_9FIRM</name>